<dbReference type="CDD" id="cd00082">
    <property type="entry name" value="HisKA"/>
    <property type="match status" value="1"/>
</dbReference>
<evidence type="ECO:0000256" key="9">
    <source>
        <dbReference type="ARBA" id="ARBA00022989"/>
    </source>
</evidence>
<keyword evidence="4" id="KW-1003">Cell membrane</keyword>
<dbReference type="AlphaFoldDB" id="A0A140L0X3"/>
<evidence type="ECO:0000256" key="4">
    <source>
        <dbReference type="ARBA" id="ARBA00022475"/>
    </source>
</evidence>
<dbReference type="Gene3D" id="3.30.565.10">
    <property type="entry name" value="Histidine kinase-like ATPase, C-terminal domain"/>
    <property type="match status" value="1"/>
</dbReference>
<comment type="caution">
    <text evidence="14">The sequence shown here is derived from an EMBL/GenBank/DDBJ whole genome shotgun (WGS) entry which is preliminary data.</text>
</comment>
<dbReference type="InterPro" id="IPR036890">
    <property type="entry name" value="HATPase_C_sf"/>
</dbReference>
<comment type="subcellular location">
    <subcellularLocation>
        <location evidence="2">Cell membrane</location>
        <topology evidence="2">Multi-pass membrane protein</topology>
    </subcellularLocation>
</comment>
<keyword evidence="7 12" id="KW-0812">Transmembrane</keyword>
<dbReference type="InterPro" id="IPR003594">
    <property type="entry name" value="HATPase_dom"/>
</dbReference>
<dbReference type="PANTHER" id="PTHR45528:SF10">
    <property type="entry name" value="METHYL-ACCEPTING CHEMOTAXIS PROTEIN"/>
    <property type="match status" value="1"/>
</dbReference>
<dbReference type="InterPro" id="IPR036097">
    <property type="entry name" value="HisK_dim/P_sf"/>
</dbReference>
<evidence type="ECO:0000256" key="11">
    <source>
        <dbReference type="ARBA" id="ARBA00023136"/>
    </source>
</evidence>
<evidence type="ECO:0000256" key="12">
    <source>
        <dbReference type="SAM" id="Phobius"/>
    </source>
</evidence>
<keyword evidence="8" id="KW-0418">Kinase</keyword>
<dbReference type="InterPro" id="IPR050398">
    <property type="entry name" value="HssS/ArlS-like"/>
</dbReference>
<dbReference type="Proteomes" id="UP000070456">
    <property type="component" value="Unassembled WGS sequence"/>
</dbReference>
<reference evidence="14 15" key="1">
    <citation type="submission" date="2015-12" db="EMBL/GenBank/DDBJ databases">
        <title>Draft genome sequence of the thermoanaerobe Thermotalea metallivorans, an isolate from the runoff channel of the Great Artesian Basin, Australia.</title>
        <authorList>
            <person name="Patel B.K."/>
        </authorList>
    </citation>
    <scope>NUCLEOTIDE SEQUENCE [LARGE SCALE GENOMIC DNA]</scope>
    <source>
        <strain evidence="14 15">B2-1</strain>
    </source>
</reference>
<dbReference type="PANTHER" id="PTHR45528">
    <property type="entry name" value="SENSOR HISTIDINE KINASE CPXA"/>
    <property type="match status" value="1"/>
</dbReference>
<comment type="catalytic activity">
    <reaction evidence="1">
        <text>ATP + protein L-histidine = ADP + protein N-phospho-L-histidine.</text>
        <dbReference type="EC" id="2.7.13.3"/>
    </reaction>
</comment>
<keyword evidence="9 12" id="KW-1133">Transmembrane helix</keyword>
<dbReference type="InterPro" id="IPR003661">
    <property type="entry name" value="HisK_dim/P_dom"/>
</dbReference>
<proteinExistence type="predicted"/>
<evidence type="ECO:0000256" key="5">
    <source>
        <dbReference type="ARBA" id="ARBA00022553"/>
    </source>
</evidence>
<dbReference type="Gene3D" id="1.10.287.130">
    <property type="match status" value="1"/>
</dbReference>
<feature type="transmembrane region" description="Helical" evidence="12">
    <location>
        <begin position="29"/>
        <end position="49"/>
    </location>
</feature>
<evidence type="ECO:0000256" key="1">
    <source>
        <dbReference type="ARBA" id="ARBA00000085"/>
    </source>
</evidence>
<dbReference type="PROSITE" id="PS50109">
    <property type="entry name" value="HIS_KIN"/>
    <property type="match status" value="1"/>
</dbReference>
<dbReference type="SUPFAM" id="SSF55874">
    <property type="entry name" value="ATPase domain of HSP90 chaperone/DNA topoisomerase II/histidine kinase"/>
    <property type="match status" value="1"/>
</dbReference>
<evidence type="ECO:0000313" key="15">
    <source>
        <dbReference type="Proteomes" id="UP000070456"/>
    </source>
</evidence>
<accession>A0A140L0X3</accession>
<feature type="transmembrane region" description="Helical" evidence="12">
    <location>
        <begin position="311"/>
        <end position="333"/>
    </location>
</feature>
<dbReference type="GO" id="GO:0000155">
    <property type="term" value="F:phosphorelay sensor kinase activity"/>
    <property type="evidence" value="ECO:0007669"/>
    <property type="project" value="InterPro"/>
</dbReference>
<dbReference type="Pfam" id="PF02518">
    <property type="entry name" value="HATPase_c"/>
    <property type="match status" value="1"/>
</dbReference>
<organism evidence="14 15">
    <name type="scientific">Thermotalea metallivorans</name>
    <dbReference type="NCBI Taxonomy" id="520762"/>
    <lineage>
        <taxon>Bacteria</taxon>
        <taxon>Bacillati</taxon>
        <taxon>Bacillota</taxon>
        <taxon>Clostridia</taxon>
        <taxon>Peptostreptococcales</taxon>
        <taxon>Thermotaleaceae</taxon>
        <taxon>Thermotalea</taxon>
    </lineage>
</organism>
<evidence type="ECO:0000256" key="7">
    <source>
        <dbReference type="ARBA" id="ARBA00022692"/>
    </source>
</evidence>
<evidence type="ECO:0000256" key="10">
    <source>
        <dbReference type="ARBA" id="ARBA00023012"/>
    </source>
</evidence>
<dbReference type="Gene3D" id="3.30.450.20">
    <property type="entry name" value="PAS domain"/>
    <property type="match status" value="2"/>
</dbReference>
<dbReference type="InterPro" id="IPR033479">
    <property type="entry name" value="dCache_1"/>
</dbReference>
<dbReference type="PRINTS" id="PR00344">
    <property type="entry name" value="BCTRLSENSOR"/>
</dbReference>
<keyword evidence="5" id="KW-0597">Phosphoprotein</keyword>
<dbReference type="STRING" id="520762.AN619_25160"/>
<dbReference type="CDD" id="cd12912">
    <property type="entry name" value="PDC2_MCP_like"/>
    <property type="match status" value="1"/>
</dbReference>
<dbReference type="SMART" id="SM00388">
    <property type="entry name" value="HisKA"/>
    <property type="match status" value="1"/>
</dbReference>
<sequence>MHCYPYRHFSSIYIKNKAGVSRMSLKKRITLAICAIIIIFLILLSCIIYTKSASILNQNAEMYMRSQLDRAQENIDLLIHINRLETEKLALDPKVKQFLNGEIRVDEINRYLTASMNEKNTNGNHYKDLFLLNPEGKIIATCMPKAMGLDLSSREYFQKSKQLKKTITSDILVAKSDGALIVITVTPIYNTKDQVMAYAGIAILAEFFSHFIKDLKLGNTGYYAIVDSNNLILSHPDKSLIATDAANTKFEIPRTLLAENAKNTANAVTKRILMNNKNLRELQIYKSMGSNRWTLIAILPEKELQERSFHLLSYVIGIGALMIIMAMGIGIYLSDKITVPIVAITEYMNRAAKGRFMIEKSISDSLKNFRKNSENIFNETAYWNIHSSDEIGNLNRSLKNLKEYFLFIIRQFEYESEQMIKASKELTSTIEDASYRTAKFISTLSHDLKTSITLIKGYAKGILSGIIQEEEVKRQFLEGIYNSAEDMERITCDILDSAYEAQYCPKLHREPVSSKDFAFKLFKKSRQYIVDSQRIFEGLCQCTEGILSIDSVKIERAWDNLLTNAVKYSTEGSKIQVHILEENHAIEFRITDEGIGIKPEEFDKIFNMFYRGEHQKNKGYGLGLFIAKSIIEAHKSTLKFKSVYGKGSSFWFSLEKDKSIL</sequence>
<dbReference type="InterPro" id="IPR004358">
    <property type="entry name" value="Sig_transdc_His_kin-like_C"/>
</dbReference>
<dbReference type="InterPro" id="IPR005467">
    <property type="entry name" value="His_kinase_dom"/>
</dbReference>
<keyword evidence="6 14" id="KW-0808">Transferase</keyword>
<dbReference type="GO" id="GO:0005886">
    <property type="term" value="C:plasma membrane"/>
    <property type="evidence" value="ECO:0007669"/>
    <property type="project" value="UniProtKB-SubCell"/>
</dbReference>
<keyword evidence="11 12" id="KW-0472">Membrane</keyword>
<dbReference type="SMART" id="SM00387">
    <property type="entry name" value="HATPase_c"/>
    <property type="match status" value="1"/>
</dbReference>
<dbReference type="Pfam" id="PF00512">
    <property type="entry name" value="HisKA"/>
    <property type="match status" value="1"/>
</dbReference>
<keyword evidence="15" id="KW-1185">Reference proteome</keyword>
<name>A0A140L0X3_9FIRM</name>
<evidence type="ECO:0000256" key="6">
    <source>
        <dbReference type="ARBA" id="ARBA00022679"/>
    </source>
</evidence>
<dbReference type="SUPFAM" id="SSF47384">
    <property type="entry name" value="Homodimeric domain of signal transducing histidine kinase"/>
    <property type="match status" value="1"/>
</dbReference>
<protein>
    <recommendedName>
        <fullName evidence="3">histidine kinase</fullName>
        <ecNumber evidence="3">2.7.13.3</ecNumber>
    </recommendedName>
</protein>
<dbReference type="Pfam" id="PF02743">
    <property type="entry name" value="dCache_1"/>
    <property type="match status" value="1"/>
</dbReference>
<gene>
    <name evidence="14" type="primary">srrB</name>
    <name evidence="14" type="ORF">AN619_25160</name>
</gene>
<evidence type="ECO:0000259" key="13">
    <source>
        <dbReference type="PROSITE" id="PS50109"/>
    </source>
</evidence>
<evidence type="ECO:0000313" key="14">
    <source>
        <dbReference type="EMBL" id="KXG74198.1"/>
    </source>
</evidence>
<evidence type="ECO:0000256" key="3">
    <source>
        <dbReference type="ARBA" id="ARBA00012438"/>
    </source>
</evidence>
<evidence type="ECO:0000256" key="8">
    <source>
        <dbReference type="ARBA" id="ARBA00022777"/>
    </source>
</evidence>
<dbReference type="Gene3D" id="6.10.340.10">
    <property type="match status" value="1"/>
</dbReference>
<feature type="domain" description="Histidine kinase" evidence="13">
    <location>
        <begin position="443"/>
        <end position="658"/>
    </location>
</feature>
<dbReference type="EC" id="2.7.13.3" evidence="3"/>
<dbReference type="EMBL" id="LOEE01000061">
    <property type="protein sequence ID" value="KXG74198.1"/>
    <property type="molecule type" value="Genomic_DNA"/>
</dbReference>
<evidence type="ECO:0000256" key="2">
    <source>
        <dbReference type="ARBA" id="ARBA00004651"/>
    </source>
</evidence>
<keyword evidence="10" id="KW-0902">Two-component regulatory system</keyword>
<dbReference type="FunFam" id="3.30.565.10:FF:000006">
    <property type="entry name" value="Sensor histidine kinase WalK"/>
    <property type="match status" value="1"/>
</dbReference>